<dbReference type="PROSITE" id="PS50977">
    <property type="entry name" value="HTH_TETR_2"/>
    <property type="match status" value="1"/>
</dbReference>
<protein>
    <submittedName>
        <fullName evidence="6">TetR family transcriptional regulator</fullName>
    </submittedName>
</protein>
<dbReference type="GO" id="GO:0000976">
    <property type="term" value="F:transcription cis-regulatory region binding"/>
    <property type="evidence" value="ECO:0007669"/>
    <property type="project" value="TreeGrafter"/>
</dbReference>
<gene>
    <name evidence="6" type="ORF">GALLR39Z86_10640</name>
</gene>
<dbReference type="Gene3D" id="1.10.357.10">
    <property type="entry name" value="Tetracycline Repressor, domain 2"/>
    <property type="match status" value="1"/>
</dbReference>
<dbReference type="FunFam" id="1.10.10.60:FF:000141">
    <property type="entry name" value="TetR family transcriptional regulator"/>
    <property type="match status" value="1"/>
</dbReference>
<dbReference type="EMBL" id="BSDT01000001">
    <property type="protein sequence ID" value="GLI41214.1"/>
    <property type="molecule type" value="Genomic_DNA"/>
</dbReference>
<dbReference type="Gene3D" id="1.10.10.60">
    <property type="entry name" value="Homeodomain-like"/>
    <property type="match status" value="1"/>
</dbReference>
<evidence type="ECO:0000313" key="7">
    <source>
        <dbReference type="Proteomes" id="UP001144313"/>
    </source>
</evidence>
<dbReference type="InterPro" id="IPR001647">
    <property type="entry name" value="HTH_TetR"/>
</dbReference>
<comment type="caution">
    <text evidence="6">The sequence shown here is derived from an EMBL/GenBank/DDBJ whole genome shotgun (WGS) entry which is preliminary data.</text>
</comment>
<accession>A0A9W6G6H2</accession>
<proteinExistence type="predicted"/>
<dbReference type="AlphaFoldDB" id="A0A9W6G6H2"/>
<dbReference type="InterPro" id="IPR039536">
    <property type="entry name" value="TetR_C_Proteobacteria"/>
</dbReference>
<keyword evidence="2 4" id="KW-0238">DNA-binding</keyword>
<name>A0A9W6G6H2_9ACTN</name>
<dbReference type="PANTHER" id="PTHR30055">
    <property type="entry name" value="HTH-TYPE TRANSCRIPTIONAL REGULATOR RUTR"/>
    <property type="match status" value="1"/>
</dbReference>
<dbReference type="Pfam" id="PF00440">
    <property type="entry name" value="TetR_N"/>
    <property type="match status" value="1"/>
</dbReference>
<keyword evidence="7" id="KW-1185">Reference proteome</keyword>
<reference evidence="6" key="1">
    <citation type="submission" date="2022-12" db="EMBL/GenBank/DDBJ databases">
        <title>Reference genome sequencing for broad-spectrum identification of bacterial and archaeal isolates by mass spectrometry.</title>
        <authorList>
            <person name="Sekiguchi Y."/>
            <person name="Tourlousse D.M."/>
        </authorList>
    </citation>
    <scope>NUCLEOTIDE SEQUENCE</scope>
    <source>
        <strain evidence="6">LLR39Z86</strain>
    </source>
</reference>
<evidence type="ECO:0000256" key="1">
    <source>
        <dbReference type="ARBA" id="ARBA00023015"/>
    </source>
</evidence>
<dbReference type="InterPro" id="IPR009057">
    <property type="entry name" value="Homeodomain-like_sf"/>
</dbReference>
<dbReference type="SUPFAM" id="SSF46689">
    <property type="entry name" value="Homeodomain-like"/>
    <property type="match status" value="1"/>
</dbReference>
<keyword evidence="1" id="KW-0805">Transcription regulation</keyword>
<evidence type="ECO:0000256" key="2">
    <source>
        <dbReference type="ARBA" id="ARBA00023125"/>
    </source>
</evidence>
<feature type="DNA-binding region" description="H-T-H motif" evidence="4">
    <location>
        <begin position="34"/>
        <end position="53"/>
    </location>
</feature>
<keyword evidence="3" id="KW-0804">Transcription</keyword>
<evidence type="ECO:0000256" key="4">
    <source>
        <dbReference type="PROSITE-ProRule" id="PRU00335"/>
    </source>
</evidence>
<evidence type="ECO:0000313" key="6">
    <source>
        <dbReference type="EMBL" id="GLI41214.1"/>
    </source>
</evidence>
<dbReference type="GO" id="GO:0045892">
    <property type="term" value="P:negative regulation of DNA-templated transcription"/>
    <property type="evidence" value="ECO:0007669"/>
    <property type="project" value="UniProtKB-ARBA"/>
</dbReference>
<dbReference type="RefSeq" id="WP_270116440.1">
    <property type="nucleotide sequence ID" value="NZ_BAAAOL010000002.1"/>
</dbReference>
<evidence type="ECO:0000256" key="3">
    <source>
        <dbReference type="ARBA" id="ARBA00023163"/>
    </source>
</evidence>
<dbReference type="PRINTS" id="PR00455">
    <property type="entry name" value="HTHTETR"/>
</dbReference>
<sequence length="210" mass="23479">MTADTGRTGRPDKRRAIVRAANFVFGRDGFTRATVDAIAREAGVSKKTIYNHFADKEALFLTGALEASRELSEEITALADRHLHKIVDLEAELIDFGVDRTRAVLGRDDHAAIARTIRAEVTHLPKEILDAWMETGPLHSRRVVAEHFRALKAKGLLVFDDAEKASAHYTLLTFTPVAERTFFGALPFEERELVETTTEGVRMFLRLYGA</sequence>
<dbReference type="InterPro" id="IPR050109">
    <property type="entry name" value="HTH-type_TetR-like_transc_reg"/>
</dbReference>
<dbReference type="Proteomes" id="UP001144313">
    <property type="component" value="Unassembled WGS sequence"/>
</dbReference>
<feature type="domain" description="HTH tetR-type" evidence="5">
    <location>
        <begin position="11"/>
        <end position="71"/>
    </location>
</feature>
<dbReference type="GO" id="GO:0003700">
    <property type="term" value="F:DNA-binding transcription factor activity"/>
    <property type="evidence" value="ECO:0007669"/>
    <property type="project" value="TreeGrafter"/>
</dbReference>
<dbReference type="PANTHER" id="PTHR30055:SF146">
    <property type="entry name" value="HTH-TYPE TRANSCRIPTIONAL DUAL REGULATOR CECR"/>
    <property type="match status" value="1"/>
</dbReference>
<evidence type="ECO:0000259" key="5">
    <source>
        <dbReference type="PROSITE" id="PS50977"/>
    </source>
</evidence>
<organism evidence="6 7">
    <name type="scientific">Glycomyces algeriensis</name>
    <dbReference type="NCBI Taxonomy" id="256037"/>
    <lineage>
        <taxon>Bacteria</taxon>
        <taxon>Bacillati</taxon>
        <taxon>Actinomycetota</taxon>
        <taxon>Actinomycetes</taxon>
        <taxon>Glycomycetales</taxon>
        <taxon>Glycomycetaceae</taxon>
        <taxon>Glycomyces</taxon>
    </lineage>
</organism>
<dbReference type="Pfam" id="PF14246">
    <property type="entry name" value="TetR_C_7"/>
    <property type="match status" value="1"/>
</dbReference>